<evidence type="ECO:0000313" key="2">
    <source>
        <dbReference type="Proteomes" id="UP001529514"/>
    </source>
</evidence>
<gene>
    <name evidence="1" type="ORF">TCT1_14570</name>
</gene>
<dbReference type="EMBL" id="AP028978">
    <property type="protein sequence ID" value="BET96536.1"/>
    <property type="molecule type" value="Genomic_DNA"/>
</dbReference>
<protein>
    <submittedName>
        <fullName evidence="1">Uncharacterized protein</fullName>
    </submittedName>
</protein>
<name>A0ABM8JX38_9GAMM</name>
<proteinExistence type="predicted"/>
<keyword evidence="2" id="KW-1185">Reference proteome</keyword>
<dbReference type="InterPro" id="IPR021808">
    <property type="entry name" value="DUF3383"/>
</dbReference>
<dbReference type="Pfam" id="PF11863">
    <property type="entry name" value="DUF3383"/>
    <property type="match status" value="1"/>
</dbReference>
<evidence type="ECO:0000313" key="1">
    <source>
        <dbReference type="EMBL" id="BET96536.1"/>
    </source>
</evidence>
<accession>A0ABM8JX38</accession>
<dbReference type="Proteomes" id="UP001529514">
    <property type="component" value="Chromosome"/>
</dbReference>
<sequence>MDSYVNQVFLNSQLQLALMTMLTSFKSIPYNETGKAIHRAALKDPIDQMLKFGGIQHGIALSEQQKKQVNVEAGFDAAAQIQAEGWCVLIDNTPAQTRGLRKSMPLKFWYADGGSVQKVELPSINVQ</sequence>
<organism evidence="1 2">
    <name type="scientific">Xenorhabdus taiwanensis</name>
    <dbReference type="NCBI Taxonomy" id="3085177"/>
    <lineage>
        <taxon>Bacteria</taxon>
        <taxon>Pseudomonadati</taxon>
        <taxon>Pseudomonadota</taxon>
        <taxon>Gammaproteobacteria</taxon>
        <taxon>Enterobacterales</taxon>
        <taxon>Morganellaceae</taxon>
        <taxon>Xenorhabdus</taxon>
    </lineage>
</organism>
<reference evidence="1 2" key="1">
    <citation type="submission" date="2023-10" db="EMBL/GenBank/DDBJ databases">
        <title>Xenorhabdus taiwanensis sp. nov., a symbiotic bacterium associated with the entomopathogenic nematode Steinernema taiwanensis.</title>
        <authorList>
            <person name="Tseng C.T."/>
            <person name="Shu H.Y."/>
            <person name="Chen M.H."/>
            <person name="Fang Y.J."/>
            <person name="Wu T.L."/>
            <person name="Lin Y.C."/>
            <person name="Huang C.J."/>
        </authorList>
    </citation>
    <scope>NUCLEOTIDE SEQUENCE [LARGE SCALE GENOMIC DNA]</scope>
    <source>
        <strain evidence="1 2">TCT-1</strain>
    </source>
</reference>